<dbReference type="GO" id="GO:0006487">
    <property type="term" value="P:protein N-linked glycosylation"/>
    <property type="evidence" value="ECO:0007669"/>
    <property type="project" value="TreeGrafter"/>
</dbReference>
<dbReference type="InterPro" id="IPR035490">
    <property type="entry name" value="GlmS/FrlB_SIS"/>
</dbReference>
<dbReference type="FunFam" id="3.40.50.10490:FF:000036">
    <property type="entry name" value="Glutamine-fructose-6-phosphate transaminase (Isomerizing), variant"/>
    <property type="match status" value="1"/>
</dbReference>
<dbReference type="NCBIfam" id="NF001484">
    <property type="entry name" value="PRK00331.1"/>
    <property type="match status" value="1"/>
</dbReference>
<dbReference type="GO" id="GO:0004360">
    <property type="term" value="F:glutamine-fructose-6-phosphate transaminase (isomerizing) activity"/>
    <property type="evidence" value="ECO:0007669"/>
    <property type="project" value="UniProtKB-EC"/>
</dbReference>
<dbReference type="Pfam" id="PF13522">
    <property type="entry name" value="GATase_6"/>
    <property type="match status" value="1"/>
</dbReference>
<dbReference type="NCBIfam" id="TIGR01135">
    <property type="entry name" value="glmS"/>
    <property type="match status" value="1"/>
</dbReference>
<dbReference type="InterPro" id="IPR001347">
    <property type="entry name" value="SIS_dom"/>
</dbReference>
<dbReference type="InterPro" id="IPR005855">
    <property type="entry name" value="GFAT"/>
</dbReference>
<dbReference type="InterPro" id="IPR017932">
    <property type="entry name" value="GATase_2_dom"/>
</dbReference>
<dbReference type="Gene3D" id="3.60.20.10">
    <property type="entry name" value="Glutamine Phosphoribosylpyrophosphate, subunit 1, domain 1"/>
    <property type="match status" value="1"/>
</dbReference>
<dbReference type="InterPro" id="IPR047084">
    <property type="entry name" value="GFAT_N"/>
</dbReference>
<proteinExistence type="predicted"/>
<name>A0A5E8CLV2_9ZZZZ</name>
<dbReference type="CDD" id="cd05009">
    <property type="entry name" value="SIS_GlmS_GlmD_2"/>
    <property type="match status" value="1"/>
</dbReference>
<feature type="domain" description="SIS" evidence="8">
    <location>
        <begin position="307"/>
        <end position="447"/>
    </location>
</feature>
<keyword evidence="6" id="KW-0315">Glutamine amidotransferase</keyword>
<organism evidence="9">
    <name type="scientific">seawater metagenome</name>
    <dbReference type="NCBI Taxonomy" id="1561972"/>
    <lineage>
        <taxon>unclassified sequences</taxon>
        <taxon>metagenomes</taxon>
        <taxon>ecological metagenomes</taxon>
    </lineage>
</organism>
<keyword evidence="5" id="KW-0677">Repeat</keyword>
<keyword evidence="3" id="KW-0032">Aminotransferase</keyword>
<dbReference type="Gene3D" id="3.40.50.10490">
    <property type="entry name" value="Glucose-6-phosphate isomerase like protein, domain 1"/>
    <property type="match status" value="2"/>
</dbReference>
<evidence type="ECO:0000256" key="1">
    <source>
        <dbReference type="ARBA" id="ARBA00001031"/>
    </source>
</evidence>
<dbReference type="SUPFAM" id="SSF53697">
    <property type="entry name" value="SIS domain"/>
    <property type="match status" value="1"/>
</dbReference>
<dbReference type="InterPro" id="IPR035466">
    <property type="entry name" value="GlmS/AgaS_SIS"/>
</dbReference>
<sequence>MCGISAYLGNKDTINKLISSLKMLQNRGYDSAGICFVNQNKLINIKYASTQEETSITKIENKLENIKINNDSINTNSINTNSITNIGLAHTRWATHGGKTDINAHPHIDYTGKIALVHNGIIENYLQLKEFLNENNITCKSQTDSEVIVNLISFYKTELKDIKLAIKKTITQLQGTWGLVIIDLEQPSQLFACRYGSPLIIGKTCTEIMITSEISGFCNFIQDYFVLQEKDIVTCEYTQNGVKIIKDNIDYKFEKLDNSLIEIDKGDFKFWTIKEINEQPDSIIRSLNNGARLKDEYNVKLGGLNLHKNDLIKIDNLIILGCGTSLNAAQIGKKFFENYDLFNTVLVIDGAEFNTKMIPRNGKNALLLLSQSGETKDLHRCIEIGRQEDMIIMSIVNVVDSMIAREADCGIYLNAGREVGVASTKSFTSQLVVLQLMAIWFAQNKDVHAMLRKESIKDLRLLSNNIQNIIKNLESQVINFAHKILATKQKSLFILGKGKNQYIANEGALKIKELSYLHAEGYSGSALKHGPFALLEKDTPVIFIVSNDSTLSKMKNAIEEVKSREALSLVISDCNISNIDNIIVVPKNKELGCILSVVILQLLAYHLAILQNINPDFPRNLAKVVTVE</sequence>
<evidence type="ECO:0000259" key="7">
    <source>
        <dbReference type="PROSITE" id="PS51278"/>
    </source>
</evidence>
<gene>
    <name evidence="9" type="ORF">CPAV1605_737</name>
</gene>
<dbReference type="PROSITE" id="PS51278">
    <property type="entry name" value="GATASE_TYPE_2"/>
    <property type="match status" value="1"/>
</dbReference>
<feature type="domain" description="Glutamine amidotransferase type-2" evidence="7">
    <location>
        <begin position="2"/>
        <end position="238"/>
    </location>
</feature>
<evidence type="ECO:0000313" key="9">
    <source>
        <dbReference type="EMBL" id="VVU95012.1"/>
    </source>
</evidence>
<dbReference type="EMBL" id="CABVLZ010000003">
    <property type="protein sequence ID" value="VVU95012.1"/>
    <property type="molecule type" value="Genomic_DNA"/>
</dbReference>
<evidence type="ECO:0000259" key="8">
    <source>
        <dbReference type="PROSITE" id="PS51464"/>
    </source>
</evidence>
<dbReference type="Pfam" id="PF01380">
    <property type="entry name" value="SIS"/>
    <property type="match status" value="2"/>
</dbReference>
<dbReference type="InterPro" id="IPR029055">
    <property type="entry name" value="Ntn_hydrolases_N"/>
</dbReference>
<accession>A0A5E8CLV2</accession>
<keyword evidence="4" id="KW-0808">Transferase</keyword>
<comment type="catalytic activity">
    <reaction evidence="1">
        <text>D-fructose 6-phosphate + L-glutamine = D-glucosamine 6-phosphate + L-glutamate</text>
        <dbReference type="Rhea" id="RHEA:13237"/>
        <dbReference type="ChEBI" id="CHEBI:29985"/>
        <dbReference type="ChEBI" id="CHEBI:58359"/>
        <dbReference type="ChEBI" id="CHEBI:58725"/>
        <dbReference type="ChEBI" id="CHEBI:61527"/>
        <dbReference type="EC" id="2.6.1.16"/>
    </reaction>
</comment>
<evidence type="ECO:0000256" key="5">
    <source>
        <dbReference type="ARBA" id="ARBA00022737"/>
    </source>
</evidence>
<dbReference type="PANTHER" id="PTHR10937">
    <property type="entry name" value="GLUCOSAMINE--FRUCTOSE-6-PHOSPHATE AMINOTRANSFERASE, ISOMERIZING"/>
    <property type="match status" value="1"/>
</dbReference>
<dbReference type="InterPro" id="IPR046348">
    <property type="entry name" value="SIS_dom_sf"/>
</dbReference>
<feature type="domain" description="SIS" evidence="8">
    <location>
        <begin position="480"/>
        <end position="618"/>
    </location>
</feature>
<dbReference type="PANTHER" id="PTHR10937:SF0">
    <property type="entry name" value="GLUTAMINE--FRUCTOSE-6-PHOSPHATE TRANSAMINASE (ISOMERIZING)"/>
    <property type="match status" value="1"/>
</dbReference>
<dbReference type="SUPFAM" id="SSF56235">
    <property type="entry name" value="N-terminal nucleophile aminohydrolases (Ntn hydrolases)"/>
    <property type="match status" value="1"/>
</dbReference>
<reference evidence="9" key="1">
    <citation type="submission" date="2019-09" db="EMBL/GenBank/DDBJ databases">
        <authorList>
            <person name="Needham M D."/>
        </authorList>
    </citation>
    <scope>NUCLEOTIDE SEQUENCE</scope>
</reference>
<dbReference type="AlphaFoldDB" id="A0A5E8CLV2"/>
<protein>
    <recommendedName>
        <fullName evidence="2">glutamine--fructose-6-phosphate transaminase (isomerizing)</fullName>
        <ecNumber evidence="2">2.6.1.16</ecNumber>
    </recommendedName>
</protein>
<evidence type="ECO:0000256" key="4">
    <source>
        <dbReference type="ARBA" id="ARBA00022679"/>
    </source>
</evidence>
<dbReference type="CDD" id="cd00714">
    <property type="entry name" value="GFAT"/>
    <property type="match status" value="1"/>
</dbReference>
<evidence type="ECO:0000256" key="2">
    <source>
        <dbReference type="ARBA" id="ARBA00012916"/>
    </source>
</evidence>
<dbReference type="PROSITE" id="PS51464">
    <property type="entry name" value="SIS"/>
    <property type="match status" value="2"/>
</dbReference>
<dbReference type="CDD" id="cd05008">
    <property type="entry name" value="SIS_GlmS_GlmD_1"/>
    <property type="match status" value="1"/>
</dbReference>
<dbReference type="GO" id="GO:0006047">
    <property type="term" value="P:UDP-N-acetylglucosamine metabolic process"/>
    <property type="evidence" value="ECO:0007669"/>
    <property type="project" value="TreeGrafter"/>
</dbReference>
<dbReference type="GO" id="GO:0097367">
    <property type="term" value="F:carbohydrate derivative binding"/>
    <property type="evidence" value="ECO:0007669"/>
    <property type="project" value="InterPro"/>
</dbReference>
<evidence type="ECO:0000256" key="3">
    <source>
        <dbReference type="ARBA" id="ARBA00022576"/>
    </source>
</evidence>
<dbReference type="EC" id="2.6.1.16" evidence="2"/>
<dbReference type="GO" id="GO:0006002">
    <property type="term" value="P:fructose 6-phosphate metabolic process"/>
    <property type="evidence" value="ECO:0007669"/>
    <property type="project" value="TreeGrafter"/>
</dbReference>
<evidence type="ECO:0000256" key="6">
    <source>
        <dbReference type="ARBA" id="ARBA00022962"/>
    </source>
</evidence>